<dbReference type="InterPro" id="IPR010272">
    <property type="entry name" value="T6SS_TssF"/>
</dbReference>
<dbReference type="PANTHER" id="PTHR35370">
    <property type="entry name" value="CYTOPLASMIC PROTEIN-RELATED-RELATED"/>
    <property type="match status" value="1"/>
</dbReference>
<reference evidence="1 2" key="1">
    <citation type="journal article" date="2016" name="Appl. Environ. Microbiol.">
        <title>Lack of Overt Genome Reduction in the Bryostatin-Producing Bryozoan Symbiont "Candidatus Endobugula sertula".</title>
        <authorList>
            <person name="Miller I.J."/>
            <person name="Vanee N."/>
            <person name="Fong S.S."/>
            <person name="Lim-Fong G.E."/>
            <person name="Kwan J.C."/>
        </authorList>
    </citation>
    <scope>NUCLEOTIDE SEQUENCE [LARGE SCALE GENOMIC DNA]</scope>
    <source>
        <strain evidence="1">AB1-4</strain>
    </source>
</reference>
<accession>A0A1D2QTW3</accession>
<name>A0A1D2QTW3_9GAMM</name>
<comment type="caution">
    <text evidence="1">The sequence shown here is derived from an EMBL/GenBank/DDBJ whole genome shotgun (WGS) entry which is preliminary data.</text>
</comment>
<dbReference type="Pfam" id="PF05947">
    <property type="entry name" value="T6SS_TssF"/>
    <property type="match status" value="1"/>
</dbReference>
<dbReference type="STRING" id="62101.AB835_00535"/>
<dbReference type="PANTHER" id="PTHR35370:SF1">
    <property type="entry name" value="TYPE VI SECRETION SYSTEM COMPONENT TSSF1"/>
    <property type="match status" value="1"/>
</dbReference>
<dbReference type="NCBIfam" id="TIGR03359">
    <property type="entry name" value="VI_chp_6"/>
    <property type="match status" value="1"/>
</dbReference>
<dbReference type="Proteomes" id="UP000242502">
    <property type="component" value="Unassembled WGS sequence"/>
</dbReference>
<gene>
    <name evidence="1" type="ORF">AB835_00535</name>
</gene>
<evidence type="ECO:0000313" key="2">
    <source>
        <dbReference type="Proteomes" id="UP000242502"/>
    </source>
</evidence>
<organism evidence="1 2">
    <name type="scientific">Candidatus Endobugula sertula</name>
    <name type="common">Bugula neritina bacterial symbiont</name>
    <dbReference type="NCBI Taxonomy" id="62101"/>
    <lineage>
        <taxon>Bacteria</taxon>
        <taxon>Pseudomonadati</taxon>
        <taxon>Pseudomonadota</taxon>
        <taxon>Gammaproteobacteria</taxon>
        <taxon>Cellvibrionales</taxon>
        <taxon>Cellvibrionaceae</taxon>
        <taxon>Candidatus Endobugula</taxon>
    </lineage>
</organism>
<sequence>MAEQIEYFQRELNAIRAAVNEFSGAYPAAASELRLSAGHSADPHVEQLLQSFVWLTSQLRCDLEQQRQEIPNHLLLSLYPHLLSSIPCMTVMQGNILADGANFVNGYTLEKGRLFSTWSVQRRGVDGNEKRSVECRMQCCYDTPMWPLAIDDIAVKPKNVFEFLDQCSDVNSVISISLSSFGTDPIYEYPLSKVRFFIADPQLRPNLHQLLSNNLCGVAIRDGDTVIELPNGAIEWLGFDEAHNILPQSLGTHSAYRLLLEYFYFPEKFYFFDVCGLDVNSITDRFELLLILNDSSKTVSLQKNSLTTNSFPAINLFPATFKPVQLDHSRYEYRVIADESQYGQSEVHSLTHVRLMSSDGKVRHAEPWLGGASATATKFDNHFETVDSCDLGYIVRLVPPITSGNSGCDTMISLYDSALSPAQPVDQTLSTKGLCSNRNLPESLRVGNSLKLLGAGAMVDADIVSRPTLFKGAKLNGESTVKLLSQLHLNQLSIVSAESEAISLTRLKQLLSLYCDPMTASHQRQIEGIIEVGAKPSVRRMGADAWRGHYRGTAVTLTIEESFFDGANALLLGEVLSHFFGLYTTLNHFVQLQFVSYQREGVWKQWPPRIGEQIIL</sequence>
<proteinExistence type="predicted"/>
<dbReference type="AlphaFoldDB" id="A0A1D2QTW3"/>
<dbReference type="PIRSF" id="PIRSF028304">
    <property type="entry name" value="UCP028304"/>
    <property type="match status" value="1"/>
</dbReference>
<protein>
    <recommendedName>
        <fullName evidence="3">Type VI secretion protein</fullName>
    </recommendedName>
</protein>
<dbReference type="EMBL" id="MDLC01000002">
    <property type="protein sequence ID" value="ODS25027.1"/>
    <property type="molecule type" value="Genomic_DNA"/>
</dbReference>
<evidence type="ECO:0008006" key="3">
    <source>
        <dbReference type="Google" id="ProtNLM"/>
    </source>
</evidence>
<evidence type="ECO:0000313" key="1">
    <source>
        <dbReference type="EMBL" id="ODS25027.1"/>
    </source>
</evidence>